<dbReference type="HOGENOM" id="CLU_831129_0_0_10"/>
<keyword evidence="2" id="KW-0378">Hydrolase</keyword>
<dbReference type="KEGG" id="fae:FAES_3720"/>
<evidence type="ECO:0000256" key="3">
    <source>
        <dbReference type="ARBA" id="ARBA00023085"/>
    </source>
</evidence>
<evidence type="ECO:0000256" key="4">
    <source>
        <dbReference type="SAM" id="SignalP"/>
    </source>
</evidence>
<dbReference type="GO" id="GO:0042545">
    <property type="term" value="P:cell wall modification"/>
    <property type="evidence" value="ECO:0007669"/>
    <property type="project" value="InterPro"/>
</dbReference>
<accession>I0KC74</accession>
<keyword evidence="7" id="KW-1185">Reference proteome</keyword>
<dbReference type="eggNOG" id="COG4677">
    <property type="taxonomic scope" value="Bacteria"/>
</dbReference>
<feature type="signal peptide" evidence="4">
    <location>
        <begin position="1"/>
        <end position="18"/>
    </location>
</feature>
<dbReference type="SUPFAM" id="SSF51126">
    <property type="entry name" value="Pectin lyase-like"/>
    <property type="match status" value="1"/>
</dbReference>
<evidence type="ECO:0000313" key="7">
    <source>
        <dbReference type="Proteomes" id="UP000011058"/>
    </source>
</evidence>
<dbReference type="AlphaFoldDB" id="I0KC74"/>
<dbReference type="InterPro" id="IPR000070">
    <property type="entry name" value="Pectinesterase_cat"/>
</dbReference>
<dbReference type="InterPro" id="IPR011050">
    <property type="entry name" value="Pectin_lyase_fold/virulence"/>
</dbReference>
<evidence type="ECO:0000256" key="1">
    <source>
        <dbReference type="ARBA" id="ARBA00008891"/>
    </source>
</evidence>
<dbReference type="Gene3D" id="2.160.20.10">
    <property type="entry name" value="Single-stranded right-handed beta-helix, Pectin lyase-like"/>
    <property type="match status" value="1"/>
</dbReference>
<dbReference type="PANTHER" id="PTHR31321">
    <property type="entry name" value="ACYL-COA THIOESTER HYDROLASE YBHC-RELATED"/>
    <property type="match status" value="1"/>
</dbReference>
<sequence>MKTAFWTSLLASMTLALAASKAPKPIVVSADGKGDFTTIQAAIDHVSQADSSGGERVIFIRNGRYPEKLFIDKRHFLTLRGESEKGVQIVCSQARDMWRCDHPDDNGAATLNVNAHDLRFERLTLINDYGFRAKGDTVIACTNESGGAAMAPRTDRFALPREAGETPGTKRVRKDGHQFAMRSFPGAIRLVFKNCTLRALGGDTVSPWDVVNGLYYFKDCTMEGAVDLYCPRGWAYAEGCRFICHNLNAAIWHDGSGAESARTVLKNCTFVGDDGFKLGRYHRDAQFYLIGCRFAQNMADADIYWVTGSPAPPKWGRRVYYYDCHRRGGDYAWHKDNLPIPARDITVAWTFEGKWHPRP</sequence>
<keyword evidence="3" id="KW-0063">Aspartyl esterase</keyword>
<feature type="domain" description="Pectinesterase catalytic" evidence="5">
    <location>
        <begin position="26"/>
        <end position="132"/>
    </location>
</feature>
<organism evidence="6 7">
    <name type="scientific">Fibrella aestuarina BUZ 2</name>
    <dbReference type="NCBI Taxonomy" id="1166018"/>
    <lineage>
        <taxon>Bacteria</taxon>
        <taxon>Pseudomonadati</taxon>
        <taxon>Bacteroidota</taxon>
        <taxon>Cytophagia</taxon>
        <taxon>Cytophagales</taxon>
        <taxon>Spirosomataceae</taxon>
        <taxon>Fibrella</taxon>
    </lineage>
</organism>
<evidence type="ECO:0000256" key="2">
    <source>
        <dbReference type="ARBA" id="ARBA00022801"/>
    </source>
</evidence>
<evidence type="ECO:0000259" key="5">
    <source>
        <dbReference type="Pfam" id="PF01095"/>
    </source>
</evidence>
<dbReference type="OrthoDB" id="9777975at2"/>
<name>I0KC74_9BACT</name>
<feature type="chain" id="PRO_5011115836" evidence="4">
    <location>
        <begin position="19"/>
        <end position="359"/>
    </location>
</feature>
<dbReference type="PANTHER" id="PTHR31321:SF57">
    <property type="entry name" value="PECTINESTERASE 53-RELATED"/>
    <property type="match status" value="1"/>
</dbReference>
<proteinExistence type="inferred from homology"/>
<reference evidence="6 7" key="1">
    <citation type="journal article" date="2012" name="J. Bacteriol.">
        <title>Genome Sequence of Fibrella aestuarina BUZ 2T, a Filamentous Marine Bacterium.</title>
        <authorList>
            <person name="Filippini M."/>
            <person name="Qi W."/>
            <person name="Blom J."/>
            <person name="Goesmann A."/>
            <person name="Smits T.H."/>
            <person name="Bagheri H.C."/>
        </authorList>
    </citation>
    <scope>NUCLEOTIDE SEQUENCE [LARGE SCALE GENOMIC DNA]</scope>
    <source>
        <strain evidence="7">BUZ 2T</strain>
    </source>
</reference>
<dbReference type="EMBL" id="HE796683">
    <property type="protein sequence ID" value="CCH01727.1"/>
    <property type="molecule type" value="Genomic_DNA"/>
</dbReference>
<comment type="similarity">
    <text evidence="1">Belongs to the pectinesterase family.</text>
</comment>
<evidence type="ECO:0000313" key="6">
    <source>
        <dbReference type="EMBL" id="CCH01727.1"/>
    </source>
</evidence>
<dbReference type="RefSeq" id="WP_015332826.1">
    <property type="nucleotide sequence ID" value="NC_020054.1"/>
</dbReference>
<keyword evidence="4" id="KW-0732">Signal</keyword>
<dbReference type="InterPro" id="IPR012334">
    <property type="entry name" value="Pectin_lyas_fold"/>
</dbReference>
<dbReference type="GO" id="GO:0030599">
    <property type="term" value="F:pectinesterase activity"/>
    <property type="evidence" value="ECO:0007669"/>
    <property type="project" value="InterPro"/>
</dbReference>
<dbReference type="STRING" id="1166018.FAES_3720"/>
<gene>
    <name evidence="6" type="ORF">FAES_3720</name>
</gene>
<dbReference type="Proteomes" id="UP000011058">
    <property type="component" value="Chromosome"/>
</dbReference>
<dbReference type="Pfam" id="PF01095">
    <property type="entry name" value="Pectinesterase"/>
    <property type="match status" value="1"/>
</dbReference>
<protein>
    <submittedName>
        <fullName evidence="6">Pectinesterase</fullName>
    </submittedName>
</protein>